<feature type="region of interest" description="Disordered" evidence="1">
    <location>
        <begin position="173"/>
        <end position="206"/>
    </location>
</feature>
<evidence type="ECO:0000313" key="4">
    <source>
        <dbReference type="Proteomes" id="UP001465976"/>
    </source>
</evidence>
<organism evidence="3 4">
    <name type="scientific">Marasmius crinis-equi</name>
    <dbReference type="NCBI Taxonomy" id="585013"/>
    <lineage>
        <taxon>Eukaryota</taxon>
        <taxon>Fungi</taxon>
        <taxon>Dikarya</taxon>
        <taxon>Basidiomycota</taxon>
        <taxon>Agaricomycotina</taxon>
        <taxon>Agaricomycetes</taxon>
        <taxon>Agaricomycetidae</taxon>
        <taxon>Agaricales</taxon>
        <taxon>Marasmiineae</taxon>
        <taxon>Marasmiaceae</taxon>
        <taxon>Marasmius</taxon>
    </lineage>
</organism>
<reference evidence="3 4" key="1">
    <citation type="submission" date="2024-02" db="EMBL/GenBank/DDBJ databases">
        <title>A draft genome for the cacao thread blight pathogen Marasmius crinis-equi.</title>
        <authorList>
            <person name="Cohen S.P."/>
            <person name="Baruah I.K."/>
            <person name="Amoako-Attah I."/>
            <person name="Bukari Y."/>
            <person name="Meinhardt L.W."/>
            <person name="Bailey B.A."/>
        </authorList>
    </citation>
    <scope>NUCLEOTIDE SEQUENCE [LARGE SCALE GENOMIC DNA]</scope>
    <source>
        <strain evidence="3 4">GH-76</strain>
    </source>
</reference>
<proteinExistence type="predicted"/>
<keyword evidence="2" id="KW-0812">Transmembrane</keyword>
<dbReference type="Proteomes" id="UP001465976">
    <property type="component" value="Unassembled WGS sequence"/>
</dbReference>
<comment type="caution">
    <text evidence="3">The sequence shown here is derived from an EMBL/GenBank/DDBJ whole genome shotgun (WGS) entry which is preliminary data.</text>
</comment>
<protein>
    <submittedName>
        <fullName evidence="3">Uncharacterized protein</fullName>
    </submittedName>
</protein>
<feature type="transmembrane region" description="Helical" evidence="2">
    <location>
        <begin position="18"/>
        <end position="37"/>
    </location>
</feature>
<keyword evidence="2" id="KW-0472">Membrane</keyword>
<evidence type="ECO:0000313" key="3">
    <source>
        <dbReference type="EMBL" id="KAL0566028.1"/>
    </source>
</evidence>
<keyword evidence="4" id="KW-1185">Reference proteome</keyword>
<keyword evidence="2" id="KW-1133">Transmembrane helix</keyword>
<accession>A0ABR3ETA5</accession>
<evidence type="ECO:0000256" key="2">
    <source>
        <dbReference type="SAM" id="Phobius"/>
    </source>
</evidence>
<dbReference type="EMBL" id="JBAHYK010002033">
    <property type="protein sequence ID" value="KAL0566028.1"/>
    <property type="molecule type" value="Genomic_DNA"/>
</dbReference>
<name>A0ABR3ETA5_9AGAR</name>
<evidence type="ECO:0000256" key="1">
    <source>
        <dbReference type="SAM" id="MobiDB-lite"/>
    </source>
</evidence>
<gene>
    <name evidence="3" type="ORF">V5O48_015987</name>
</gene>
<sequence>MAETIVCASEELFEVLHVSAKLVIGFCASIIVLYGSYRYLRFLFPCTTPIELQRYQTQWEADVCILLPVASPRQLFYGHEWNDYGQTLNKYRLRREASEIRVMNLNARSWSRYLGFHPGLVLRIIRWHSSAEELKRRILNSLEQLNQSYLDADRQRFEVTKFPSVPCADYAETQWGPKKHPSPSDGSLVAPDAESEPEPMRSPGLYNHSRFIARDYDTKMVPRSSIP</sequence>